<dbReference type="GO" id="GO:0015134">
    <property type="term" value="F:hexuronate transmembrane transporter activity"/>
    <property type="evidence" value="ECO:0007669"/>
    <property type="project" value="TreeGrafter"/>
</dbReference>
<keyword evidence="2 5" id="KW-0812">Transmembrane</keyword>
<evidence type="ECO:0000256" key="2">
    <source>
        <dbReference type="ARBA" id="ARBA00022692"/>
    </source>
</evidence>
<reference evidence="7 8" key="1">
    <citation type="submission" date="2017-11" db="EMBL/GenBank/DDBJ databases">
        <title>Complete genome sequence of Sphingomonas sp. Strain Cra20, a psychrotolerant potential plant growth promoting rhizobacteria.</title>
        <authorList>
            <person name="Luo Y."/>
        </authorList>
    </citation>
    <scope>NUCLEOTIDE SEQUENCE [LARGE SCALE GENOMIC DNA]</scope>
    <source>
        <strain evidence="7 8">Cra20</strain>
    </source>
</reference>
<comment type="subcellular location">
    <subcellularLocation>
        <location evidence="1">Membrane</location>
        <topology evidence="1">Multi-pass membrane protein</topology>
    </subcellularLocation>
</comment>
<evidence type="ECO:0000256" key="5">
    <source>
        <dbReference type="SAM" id="Phobius"/>
    </source>
</evidence>
<dbReference type="EMBL" id="CP024923">
    <property type="protein sequence ID" value="ATY32428.1"/>
    <property type="molecule type" value="Genomic_DNA"/>
</dbReference>
<evidence type="ECO:0000256" key="1">
    <source>
        <dbReference type="ARBA" id="ARBA00004141"/>
    </source>
</evidence>
<dbReference type="GO" id="GO:0016020">
    <property type="term" value="C:membrane"/>
    <property type="evidence" value="ECO:0007669"/>
    <property type="project" value="UniProtKB-SubCell"/>
</dbReference>
<keyword evidence="4 5" id="KW-0472">Membrane</keyword>
<dbReference type="AlphaFoldDB" id="A0A2K8MEW6"/>
<organism evidence="7 8">
    <name type="scientific">Sphingomonas psychrotolerans</name>
    <dbReference type="NCBI Taxonomy" id="1327635"/>
    <lineage>
        <taxon>Bacteria</taxon>
        <taxon>Pseudomonadati</taxon>
        <taxon>Pseudomonadota</taxon>
        <taxon>Alphaproteobacteria</taxon>
        <taxon>Sphingomonadales</taxon>
        <taxon>Sphingomonadaceae</taxon>
        <taxon>Sphingomonas</taxon>
    </lineage>
</organism>
<dbReference type="CDD" id="cd17319">
    <property type="entry name" value="MFS_ExuT_GudP_like"/>
    <property type="match status" value="1"/>
</dbReference>
<protein>
    <submittedName>
        <fullName evidence="7">MFS transporter</fullName>
    </submittedName>
</protein>
<proteinExistence type="predicted"/>
<evidence type="ECO:0000256" key="4">
    <source>
        <dbReference type="ARBA" id="ARBA00023136"/>
    </source>
</evidence>
<keyword evidence="3 5" id="KW-1133">Transmembrane helix</keyword>
<accession>A0A2K8MEW6</accession>
<gene>
    <name evidence="7" type="ORF">CVN68_10945</name>
</gene>
<dbReference type="KEGG" id="sphc:CVN68_10945"/>
<feature type="transmembrane region" description="Helical" evidence="5">
    <location>
        <begin position="52"/>
        <end position="73"/>
    </location>
</feature>
<evidence type="ECO:0000313" key="7">
    <source>
        <dbReference type="EMBL" id="ATY32428.1"/>
    </source>
</evidence>
<feature type="transmembrane region" description="Helical" evidence="5">
    <location>
        <begin position="171"/>
        <end position="189"/>
    </location>
</feature>
<feature type="transmembrane region" description="Helical" evidence="5">
    <location>
        <begin position="80"/>
        <end position="99"/>
    </location>
</feature>
<feature type="transmembrane region" description="Helical" evidence="5">
    <location>
        <begin position="365"/>
        <end position="389"/>
    </location>
</feature>
<dbReference type="PROSITE" id="PS50850">
    <property type="entry name" value="MFS"/>
    <property type="match status" value="1"/>
</dbReference>
<dbReference type="SUPFAM" id="SSF103473">
    <property type="entry name" value="MFS general substrate transporter"/>
    <property type="match status" value="1"/>
</dbReference>
<dbReference type="InterPro" id="IPR020846">
    <property type="entry name" value="MFS_dom"/>
</dbReference>
<feature type="transmembrane region" description="Helical" evidence="5">
    <location>
        <begin position="467"/>
        <end position="486"/>
    </location>
</feature>
<dbReference type="RefSeq" id="WP_100282236.1">
    <property type="nucleotide sequence ID" value="NZ_CP024923.1"/>
</dbReference>
<evidence type="ECO:0000259" key="6">
    <source>
        <dbReference type="PROSITE" id="PS50850"/>
    </source>
</evidence>
<dbReference type="Proteomes" id="UP000229081">
    <property type="component" value="Chromosome"/>
</dbReference>
<feature type="transmembrane region" description="Helical" evidence="5">
    <location>
        <begin position="306"/>
        <end position="323"/>
    </location>
</feature>
<feature type="transmembrane region" description="Helical" evidence="5">
    <location>
        <begin position="395"/>
        <end position="415"/>
    </location>
</feature>
<name>A0A2K8MEW6_9SPHN</name>
<dbReference type="Pfam" id="PF07690">
    <property type="entry name" value="MFS_1"/>
    <property type="match status" value="2"/>
</dbReference>
<feature type="transmembrane region" description="Helical" evidence="5">
    <location>
        <begin position="427"/>
        <end position="447"/>
    </location>
</feature>
<dbReference type="InterPro" id="IPR050382">
    <property type="entry name" value="MFS_Na/Anion_cotransporter"/>
</dbReference>
<dbReference type="Gene3D" id="1.20.1250.20">
    <property type="entry name" value="MFS general substrate transporter like domains"/>
    <property type="match status" value="2"/>
</dbReference>
<feature type="transmembrane region" description="Helical" evidence="5">
    <location>
        <begin position="12"/>
        <end position="32"/>
    </location>
</feature>
<dbReference type="PANTHER" id="PTHR11662:SF285">
    <property type="entry name" value="HEXURONATE TRANSPORTER"/>
    <property type="match status" value="1"/>
</dbReference>
<dbReference type="OrthoDB" id="9794076at2"/>
<dbReference type="InterPro" id="IPR036259">
    <property type="entry name" value="MFS_trans_sf"/>
</dbReference>
<feature type="transmembrane region" description="Helical" evidence="5">
    <location>
        <begin position="269"/>
        <end position="294"/>
    </location>
</feature>
<dbReference type="InterPro" id="IPR011701">
    <property type="entry name" value="MFS"/>
</dbReference>
<keyword evidence="8" id="KW-1185">Reference proteome</keyword>
<feature type="transmembrane region" description="Helical" evidence="5">
    <location>
        <begin position="142"/>
        <end position="164"/>
    </location>
</feature>
<dbReference type="PANTHER" id="PTHR11662">
    <property type="entry name" value="SOLUTE CARRIER FAMILY 17"/>
    <property type="match status" value="1"/>
</dbReference>
<evidence type="ECO:0000256" key="3">
    <source>
        <dbReference type="ARBA" id="ARBA00022989"/>
    </source>
</evidence>
<feature type="domain" description="Major facilitator superfamily (MFS) profile" evidence="6">
    <location>
        <begin position="14"/>
        <end position="419"/>
    </location>
</feature>
<sequence length="496" mass="53884">MSFWQRTRALRWWIIAIVMLGTIINYLVRQTLGVVVATDAFQTDVPMTKEQYSWVTGVFQAFIMLQPVVGYILDRVGLRTGMAVFATGWGLLTFAHGWVTSWQWLAVLRGALGFAEGTSHTAGLKVVSEWFPARERGLAGGIYNLGASAGIAMAGPIVAIAIVWWNWRAAFYVAGGLALLWVVLWLVYYRSPEDHPGISAEERALIESGQEAHVQASGEAKPPVLSLLGRTNFWGIALPRFLADPTWATLTFWLPLYLSEVRGFDLRELAIAVVLPFVAADIGCLFGPALVLWLERRGIALIDARRWTFTLGALLMTSMIFVGGVTSPYIAVALLSIGAFAHQTLSVTCITMASDLFRKNEVGTVAGMAGTMANLGVLIFTLLIGALVVRIGYDPFFIALGVLDLIAAALLWTLVRKPDQDQGRESGWIPILLGTILSGGLTLFYASGVAPAPCGFFTSFSACEVPIAMRGIWGFGLALALLGIVIEIRAQRNRTA</sequence>
<feature type="transmembrane region" description="Helical" evidence="5">
    <location>
        <begin position="329"/>
        <end position="353"/>
    </location>
</feature>
<evidence type="ECO:0000313" key="8">
    <source>
        <dbReference type="Proteomes" id="UP000229081"/>
    </source>
</evidence>